<dbReference type="Proteomes" id="UP000029500">
    <property type="component" value="Chromosome"/>
</dbReference>
<protein>
    <recommendedName>
        <fullName evidence="4">Exosporium leader peptide</fullName>
    </recommendedName>
</protein>
<keyword evidence="1" id="KW-0472">Membrane</keyword>
<evidence type="ECO:0008006" key="4">
    <source>
        <dbReference type="Google" id="ProtNLM"/>
    </source>
</evidence>
<sequence length="143" mass="15031">MTRFLDARTSQNASTAGSMNGVGLTANQNVLVGQIGLNTAGAEGPIRVQLYGVATFFVFSGGFITLNLFAVRGSVATDPVIASNRLQLNPGATTPTNTFPLYLIGSDYNPVPSDEIVYSLFVNSSVNVNRIGPESFNGCAYSD</sequence>
<dbReference type="EMBL" id="CP009287">
    <property type="protein sequence ID" value="AIQ69221.1"/>
    <property type="molecule type" value="Genomic_DNA"/>
</dbReference>
<dbReference type="RefSeq" id="WP_025704207.1">
    <property type="nucleotide sequence ID" value="NZ_CP009287.1"/>
</dbReference>
<keyword evidence="1" id="KW-0812">Transmembrane</keyword>
<evidence type="ECO:0000313" key="3">
    <source>
        <dbReference type="Proteomes" id="UP000029500"/>
    </source>
</evidence>
<proteinExistence type="predicted"/>
<dbReference type="HOGENOM" id="CLU_149314_0_0_9"/>
<evidence type="ECO:0000256" key="1">
    <source>
        <dbReference type="SAM" id="Phobius"/>
    </source>
</evidence>
<dbReference type="OrthoDB" id="2641610at2"/>
<organism evidence="2 3">
    <name type="scientific">Paenibacillus graminis</name>
    <dbReference type="NCBI Taxonomy" id="189425"/>
    <lineage>
        <taxon>Bacteria</taxon>
        <taxon>Bacillati</taxon>
        <taxon>Bacillota</taxon>
        <taxon>Bacilli</taxon>
        <taxon>Bacillales</taxon>
        <taxon>Paenibacillaceae</taxon>
        <taxon>Paenibacillus</taxon>
    </lineage>
</organism>
<reference evidence="2 3" key="1">
    <citation type="submission" date="2014-08" db="EMBL/GenBank/DDBJ databases">
        <title>Comparative genomics of the Paenibacillus odorifer group.</title>
        <authorList>
            <person name="den Bakker H.C."/>
            <person name="Tsai Y.-C."/>
            <person name="Martin N."/>
            <person name="Korlach J."/>
            <person name="Wiedmann M."/>
        </authorList>
    </citation>
    <scope>NUCLEOTIDE SEQUENCE [LARGE SCALE GENOMIC DNA]</scope>
    <source>
        <strain evidence="2 3">DSM 15220</strain>
    </source>
</reference>
<dbReference type="KEGG" id="pgm:PGRAT_17475"/>
<keyword evidence="3" id="KW-1185">Reference proteome</keyword>
<accession>A0A089M5Z2</accession>
<dbReference type="eggNOG" id="ENOG50306B6">
    <property type="taxonomic scope" value="Bacteria"/>
</dbReference>
<keyword evidence="1" id="KW-1133">Transmembrane helix</keyword>
<evidence type="ECO:0000313" key="2">
    <source>
        <dbReference type="EMBL" id="AIQ69221.1"/>
    </source>
</evidence>
<gene>
    <name evidence="2" type="ORF">PGRAT_17475</name>
</gene>
<name>A0A089M5Z2_9BACL</name>
<feature type="transmembrane region" description="Helical" evidence="1">
    <location>
        <begin position="50"/>
        <end position="71"/>
    </location>
</feature>
<dbReference type="AlphaFoldDB" id="A0A089M5Z2"/>